<dbReference type="PANTHER" id="PTHR14649">
    <property type="entry name" value="ZINC FINGER C2HC DOMAIN-CONTAINING PROTEIN 1C"/>
    <property type="match status" value="1"/>
</dbReference>
<feature type="compositionally biased region" description="Low complexity" evidence="7">
    <location>
        <begin position="890"/>
        <end position="900"/>
    </location>
</feature>
<evidence type="ECO:0000256" key="6">
    <source>
        <dbReference type="PROSITE-ProRule" id="PRU01371"/>
    </source>
</evidence>
<evidence type="ECO:0000256" key="7">
    <source>
        <dbReference type="SAM" id="MobiDB-lite"/>
    </source>
</evidence>
<evidence type="ECO:0000313" key="10">
    <source>
        <dbReference type="Proteomes" id="UP000053825"/>
    </source>
</evidence>
<feature type="region of interest" description="Disordered" evidence="7">
    <location>
        <begin position="302"/>
        <end position="337"/>
    </location>
</feature>
<feature type="compositionally biased region" description="Polar residues" evidence="7">
    <location>
        <begin position="1194"/>
        <end position="1209"/>
    </location>
</feature>
<feature type="region of interest" description="Disordered" evidence="7">
    <location>
        <begin position="381"/>
        <end position="438"/>
    </location>
</feature>
<name>A0A0L7QTF0_9HYME</name>
<dbReference type="EMBL" id="KQ414745">
    <property type="protein sequence ID" value="KOC61895.1"/>
    <property type="molecule type" value="Genomic_DNA"/>
</dbReference>
<evidence type="ECO:0000256" key="5">
    <source>
        <dbReference type="ARBA" id="ARBA00023054"/>
    </source>
</evidence>
<feature type="compositionally biased region" description="Basic and acidic residues" evidence="7">
    <location>
        <begin position="1171"/>
        <end position="1189"/>
    </location>
</feature>
<dbReference type="OrthoDB" id="10255185at2759"/>
<feature type="compositionally biased region" description="Low complexity" evidence="7">
    <location>
        <begin position="1273"/>
        <end position="1284"/>
    </location>
</feature>
<evidence type="ECO:0000256" key="4">
    <source>
        <dbReference type="ARBA" id="ARBA00022833"/>
    </source>
</evidence>
<feature type="region of interest" description="Disordered" evidence="7">
    <location>
        <begin position="588"/>
        <end position="724"/>
    </location>
</feature>
<keyword evidence="10" id="KW-1185">Reference proteome</keyword>
<feature type="compositionally biased region" description="Polar residues" evidence="7">
    <location>
        <begin position="307"/>
        <end position="320"/>
    </location>
</feature>
<feature type="compositionally biased region" description="Low complexity" evidence="7">
    <location>
        <begin position="76"/>
        <end position="112"/>
    </location>
</feature>
<accession>A0A0L7QTF0</accession>
<keyword evidence="2" id="KW-0479">Metal-binding</keyword>
<feature type="compositionally biased region" description="Basic and acidic residues" evidence="7">
    <location>
        <begin position="598"/>
        <end position="612"/>
    </location>
</feature>
<protein>
    <submittedName>
        <fullName evidence="9">Zinc finger C2HC domain-containing protein 1C</fullName>
    </submittedName>
</protein>
<feature type="compositionally biased region" description="Gly residues" evidence="7">
    <location>
        <begin position="1052"/>
        <end position="1061"/>
    </location>
</feature>
<dbReference type="PANTHER" id="PTHR14649:SF1">
    <property type="entry name" value="ZINC FINGER C2HC DOMAIN-CONTAINING PROTEIN 1C"/>
    <property type="match status" value="1"/>
</dbReference>
<dbReference type="GO" id="GO:0008270">
    <property type="term" value="F:zinc ion binding"/>
    <property type="evidence" value="ECO:0007669"/>
    <property type="project" value="UniProtKB-KW"/>
</dbReference>
<dbReference type="InterPro" id="IPR026104">
    <property type="entry name" value="ZNF_C2HC_dom_1C"/>
</dbReference>
<keyword evidence="3 6" id="KW-0863">Zinc-finger</keyword>
<dbReference type="Proteomes" id="UP000053825">
    <property type="component" value="Unassembled WGS sequence"/>
</dbReference>
<feature type="region of interest" description="Disordered" evidence="7">
    <location>
        <begin position="738"/>
        <end position="777"/>
    </location>
</feature>
<feature type="compositionally biased region" description="Basic residues" evidence="7">
    <location>
        <begin position="1"/>
        <end position="10"/>
    </location>
</feature>
<dbReference type="Pfam" id="PF13913">
    <property type="entry name" value="zf-C2HC_2"/>
    <property type="match status" value="2"/>
</dbReference>
<dbReference type="Gene3D" id="3.30.160.60">
    <property type="entry name" value="Classic Zinc Finger"/>
    <property type="match status" value="2"/>
</dbReference>
<evidence type="ECO:0000256" key="2">
    <source>
        <dbReference type="ARBA" id="ARBA00022723"/>
    </source>
</evidence>
<feature type="domain" description="C2HC/C3H-type" evidence="8">
    <location>
        <begin position="1417"/>
        <end position="1446"/>
    </location>
</feature>
<feature type="domain" description="C2HC/C3H-type" evidence="8">
    <location>
        <begin position="1528"/>
        <end position="1557"/>
    </location>
</feature>
<feature type="region of interest" description="Disordered" evidence="7">
    <location>
        <begin position="1150"/>
        <end position="1290"/>
    </location>
</feature>
<feature type="compositionally biased region" description="Basic and acidic residues" evidence="7">
    <location>
        <begin position="1022"/>
        <end position="1044"/>
    </location>
</feature>
<dbReference type="PROSITE" id="PS52027">
    <property type="entry name" value="ZF_C2HC_C3H"/>
    <property type="match status" value="2"/>
</dbReference>
<dbReference type="STRING" id="597456.A0A0L7QTF0"/>
<feature type="compositionally biased region" description="Basic and acidic residues" evidence="7">
    <location>
        <begin position="1242"/>
        <end position="1257"/>
    </location>
</feature>
<feature type="compositionally biased region" description="Basic and acidic residues" evidence="7">
    <location>
        <begin position="644"/>
        <end position="656"/>
    </location>
</feature>
<sequence>MKRKERKKPRNTSIQSKQLGARGVSIDMETSWAAQELTSIDSNLNNMARFQQKQLQEKEQKLLQLYDQQQQRAYQVVQRGSAGSNGSNHAASISQHTVTRTSSSSHTTSTSQGGKVRQMFDERRQTTVKGIDRSYPLEPLENKLRKQPNGNGVQKNGNLTVNRQSVTVKRVARADVNSNLNGGKPVVSYHEEITRESFGPSASQQQDDEEFGNENHDAQYANGNHRGETRIAEVLDEDTMERNRMMAKLHLMEYDESLKNRVRNDLESEQFPEDFLVDVPDKLPKQNVTKKLSQAEARLERFKNANARRSNNIAKNSTTVSKKRSDPMFPSKSSSRNKNLAILLHTYTYSKKQKSRNHKTHSNLLSQLFLSCVKHFQESIDKRRRSKLKTREVSRRRSSNRNESPGDGKLKTVTSGQVEETISLSDSERNTREEDAPRFFCRESEKSATTYDIDSRSAKELAWKSSKSVKGRSESPKFLSKESEKSATYAIDSKPVTKLSFESLRESPKFFCKESEKSATTYDIDSKNAKELAWKSSKGVKGRSESPKESENSKSPRKLSREPSKDRIRRSDNLKFFCKETEMSATTYAANSKITKRSSPELSKERKPRSESPKLLSKTTKKATKESSEFLKNRKPSSDSPKFFFRESEKSVDSKTHATLPDFAKNTKKSLTNNPVNYPKFDSEKQSKSISNKSCNVFDRLSRERSSSPRFFHREDKKPTTKTTVVVKGNEFTSRQSILSKETLKERSRSPRVSSPEDDILIPRTTESESPDFTGKAFKKSKTSSQFFTSNSEKSATIMIVKPETITKSRRKSPGSTEKEQISKACVSKSSKNTRAEAKMPEVSNVENTKHFIRSSVSRFFSEQSKRALRNAKDDARDNVQSTGTDKNSHLSGGSSPLSLRYTRTPSPTRSEFHRGKTGKPGGRSIDGSRDSSPRSGKIVHSGEATPEFFCYETERSATTVSVEPRATKDIGKRAKSPETAVKPRSPVNDPKSRSSKSTDSTKDAESPDRRGSVNILRSTKLIREAMKRQNEKNRGNCASDRRVKSLQNSPGGYGDTGGISNGSKQRGARDKVVEDVEADRKVDKRAGTPSARELPVAESSPKSCTSAEVDAEIQEITVPDQYVKQEQLWGTYSRSGNKTGRVSRVERQFTYSMSKPTKKRGSLFGADVFEPSRRDRMDRRDSSEERRISLRRTTGNASNSSPSPTNEVAKSPSPETMKPTETGSRRRRSVQTSLSKSPDTVARRPSVELKAQDAKSTKRPTPMKGTEPIGNRKTTGTTSTGTRKSTDVVDGVILENGLHLRDQTAETIYDNDSPTTKKSDAFVIDFDEQPPKENDAPLLRKPLLRKQSTEKQIPSTPSARPPSSVSSISSGSSMQGQVSGSRGRMASKAKTSNSASITSKGSASSRSGGCAAAADSLVACKVCGRRFAQDRITLHEQICTKTGQKKRKQFDTMMFRVKGTDLEPFVKKGFAKKQAEKSKKPEVKSNWRRKHEDFINAIRSAKQVQAHLAAGGKLSDLPPPPVSDNCDYIQCPHCGRKFNQAAAERHIPKCEHMLHNKPIHSRAPKPRR</sequence>
<feature type="compositionally biased region" description="Basic and acidic residues" evidence="7">
    <location>
        <begin position="700"/>
        <end position="719"/>
    </location>
</feature>
<evidence type="ECO:0000256" key="1">
    <source>
        <dbReference type="ARBA" id="ARBA00010843"/>
    </source>
</evidence>
<feature type="compositionally biased region" description="Basic and acidic residues" evidence="7">
    <location>
        <begin position="966"/>
        <end position="977"/>
    </location>
</feature>
<feature type="region of interest" description="Disordered" evidence="7">
    <location>
        <begin position="1328"/>
        <end position="1409"/>
    </location>
</feature>
<feature type="region of interest" description="Disordered" evidence="7">
    <location>
        <begin position="195"/>
        <end position="222"/>
    </location>
</feature>
<feature type="region of interest" description="Disordered" evidence="7">
    <location>
        <begin position="801"/>
        <end position="1105"/>
    </location>
</feature>
<feature type="compositionally biased region" description="Low complexity" evidence="7">
    <location>
        <begin position="1354"/>
        <end position="1384"/>
    </location>
</feature>
<feature type="region of interest" description="Disordered" evidence="7">
    <location>
        <begin position="76"/>
        <end position="121"/>
    </location>
</feature>
<gene>
    <name evidence="9" type="ORF">WH47_05442</name>
</gene>
<proteinExistence type="inferred from homology"/>
<keyword evidence="4" id="KW-0862">Zinc</keyword>
<feature type="region of interest" description="Disordered" evidence="7">
    <location>
        <begin position="1"/>
        <end position="22"/>
    </location>
</feature>
<evidence type="ECO:0000313" key="9">
    <source>
        <dbReference type="EMBL" id="KOC61895.1"/>
    </source>
</evidence>
<organism evidence="9 10">
    <name type="scientific">Habropoda laboriosa</name>
    <dbReference type="NCBI Taxonomy" id="597456"/>
    <lineage>
        <taxon>Eukaryota</taxon>
        <taxon>Metazoa</taxon>
        <taxon>Ecdysozoa</taxon>
        <taxon>Arthropoda</taxon>
        <taxon>Hexapoda</taxon>
        <taxon>Insecta</taxon>
        <taxon>Pterygota</taxon>
        <taxon>Neoptera</taxon>
        <taxon>Endopterygota</taxon>
        <taxon>Hymenoptera</taxon>
        <taxon>Apocrita</taxon>
        <taxon>Aculeata</taxon>
        <taxon>Apoidea</taxon>
        <taxon>Anthophila</taxon>
        <taxon>Apidae</taxon>
        <taxon>Habropoda</taxon>
    </lineage>
</organism>
<comment type="similarity">
    <text evidence="1">Belongs to the ZC2HC1 family.</text>
</comment>
<feature type="compositionally biased region" description="Basic and acidic residues" evidence="7">
    <location>
        <begin position="1000"/>
        <end position="1012"/>
    </location>
</feature>
<feature type="compositionally biased region" description="Basic and acidic residues" evidence="7">
    <location>
        <begin position="426"/>
        <end position="438"/>
    </location>
</feature>
<feature type="compositionally biased region" description="Basic and acidic residues" evidence="7">
    <location>
        <begin position="542"/>
        <end position="573"/>
    </location>
</feature>
<feature type="compositionally biased region" description="Polar residues" evidence="7">
    <location>
        <begin position="412"/>
        <end position="425"/>
    </location>
</feature>
<feature type="region of interest" description="Disordered" evidence="7">
    <location>
        <begin position="533"/>
        <end position="573"/>
    </location>
</feature>
<keyword evidence="5" id="KW-0175">Coiled coil</keyword>
<evidence type="ECO:0000256" key="3">
    <source>
        <dbReference type="ARBA" id="ARBA00022771"/>
    </source>
</evidence>
<feature type="compositionally biased region" description="Basic and acidic residues" evidence="7">
    <location>
        <begin position="1068"/>
        <end position="1087"/>
    </location>
</feature>
<reference evidence="9 10" key="1">
    <citation type="submission" date="2015-07" db="EMBL/GenBank/DDBJ databases">
        <title>The genome of Habropoda laboriosa.</title>
        <authorList>
            <person name="Pan H."/>
            <person name="Kapheim K."/>
        </authorList>
    </citation>
    <scope>NUCLEOTIDE SEQUENCE [LARGE SCALE GENOMIC DNA]</scope>
    <source>
        <strain evidence="9">0110345459</strain>
    </source>
</reference>
<feature type="compositionally biased region" description="Basic and acidic residues" evidence="7">
    <location>
        <begin position="623"/>
        <end position="632"/>
    </location>
</feature>
<feature type="compositionally biased region" description="Low complexity" evidence="7">
    <location>
        <begin position="1393"/>
        <end position="1409"/>
    </location>
</feature>
<dbReference type="InterPro" id="IPR049899">
    <property type="entry name" value="Znf_C2HC_C3H"/>
</dbReference>
<evidence type="ECO:0000259" key="8">
    <source>
        <dbReference type="PROSITE" id="PS52027"/>
    </source>
</evidence>